<gene>
    <name evidence="4" type="ORF">SAMN06265218_10938</name>
</gene>
<dbReference type="EMBL" id="FXTH01000009">
    <property type="protein sequence ID" value="SMO68311.1"/>
    <property type="molecule type" value="Genomic_DNA"/>
</dbReference>
<dbReference type="Proteomes" id="UP000317593">
    <property type="component" value="Unassembled WGS sequence"/>
</dbReference>
<reference evidence="4 5" key="1">
    <citation type="submission" date="2017-05" db="EMBL/GenBank/DDBJ databases">
        <authorList>
            <person name="Varghese N."/>
            <person name="Submissions S."/>
        </authorList>
    </citation>
    <scope>NUCLEOTIDE SEQUENCE [LARGE SCALE GENOMIC DNA]</scope>
    <source>
        <strain evidence="4 5">DSM 21194</strain>
    </source>
</reference>
<sequence>MIVKDYIPYFLTLLVIVTAGTARAQSESYHYHINLNEVVDDQLRVDLETPEIEEQSIKFYMPNIIPGTYRESNYGMFVSRLKAYNEAGGELPVNRLGKNEWEIQQAREMQRLSYWVEDTYDTEKEHKVYGMSGTNIRAGENYVIYSSGFFGYLEGLKEESFEINFTKPEGFYGSTGLIPVHTTATGETYRTRDYDMLIDSPFMFNRPDTTIIDVANAEVLVSVYSPTGKVTSKFLAEQYRPLLQAHKEYLGGKLPVDKYAFIMYFEEPSKIQSVTGAHEHSYSSFYYVHEMPQEQIAPLLTDIASHEFYHIVTPLNIHSGEIAYFDYNEADLSRHLWLYEGVTEYASHHIQVVNGLISNEEFVKRLEDKINRSKQRYDDELPFTELSEFAAGKYNEQYTNVYQKGALIGAMLDLKIIESTGGVMNLQDVIDKLSQRYGKDQPFEDADLFDEITSMTSPEVGRFFEKYVAGPYPLPLEGLLGKAGIAMVHVRGEMAPSFEVEALGYDASENRMKVVSTDKLNAFGRALGLRENDLLIKMQGVDVDPMKGKALMDSLSTTIAEGDTVSWTVERLQEDGTTRQQMLLRAPMTMVKQKDRYELSLMDNVTREQSVLREQWLNPNAPTADPVDVGSINGIIRAMYDVISGPAGERDWERFRSLFKPGASMGALHSDKKGTLQYTAMTPEEYQERNHPFFMENGFWEEELARDVFRFGEIATVQTAYEFRIADDGETNETASQRGVNSIQLVYDQGRWWITSITWNTERDDNPIPEDLLSQKIPEGGTQ</sequence>
<organism evidence="4 5">
    <name type="scientific">Fodinibius sediminis</name>
    <dbReference type="NCBI Taxonomy" id="1214077"/>
    <lineage>
        <taxon>Bacteria</taxon>
        <taxon>Pseudomonadati</taxon>
        <taxon>Balneolota</taxon>
        <taxon>Balneolia</taxon>
        <taxon>Balneolales</taxon>
        <taxon>Balneolaceae</taxon>
        <taxon>Fodinibius</taxon>
    </lineage>
</organism>
<dbReference type="AlphaFoldDB" id="A0A521DB56"/>
<dbReference type="Pfam" id="PF05299">
    <property type="entry name" value="Peptidase_M61"/>
    <property type="match status" value="1"/>
</dbReference>
<accession>A0A521DB56</accession>
<dbReference type="Pfam" id="PF17899">
    <property type="entry name" value="Peptidase_M61_N"/>
    <property type="match status" value="1"/>
</dbReference>
<name>A0A521DB56_9BACT</name>
<proteinExistence type="predicted"/>
<dbReference type="RefSeq" id="WP_142714634.1">
    <property type="nucleotide sequence ID" value="NZ_FXTH01000009.1"/>
</dbReference>
<dbReference type="GO" id="GO:0008237">
    <property type="term" value="F:metallopeptidase activity"/>
    <property type="evidence" value="ECO:0007669"/>
    <property type="project" value="UniProtKB-KW"/>
</dbReference>
<dbReference type="Gene3D" id="3.10.450.50">
    <property type="match status" value="1"/>
</dbReference>
<dbReference type="Gene3D" id="2.60.40.3650">
    <property type="match status" value="1"/>
</dbReference>
<feature type="region of interest" description="Disordered" evidence="1">
    <location>
        <begin position="764"/>
        <end position="783"/>
    </location>
</feature>
<dbReference type="InterPro" id="IPR027268">
    <property type="entry name" value="Peptidase_M4/M1_CTD_sf"/>
</dbReference>
<dbReference type="GO" id="GO:0006508">
    <property type="term" value="P:proteolysis"/>
    <property type="evidence" value="ECO:0007669"/>
    <property type="project" value="UniProtKB-KW"/>
</dbReference>
<feature type="domain" description="Peptidase M61 N-terminal" evidence="3">
    <location>
        <begin position="30"/>
        <end position="204"/>
    </location>
</feature>
<dbReference type="SUPFAM" id="SSF54427">
    <property type="entry name" value="NTF2-like"/>
    <property type="match status" value="1"/>
</dbReference>
<dbReference type="InterPro" id="IPR007963">
    <property type="entry name" value="Peptidase_M61_catalytic"/>
</dbReference>
<dbReference type="OrthoDB" id="9778516at2"/>
<evidence type="ECO:0000313" key="5">
    <source>
        <dbReference type="Proteomes" id="UP000317593"/>
    </source>
</evidence>
<dbReference type="InterPro" id="IPR032710">
    <property type="entry name" value="NTF2-like_dom_sf"/>
</dbReference>
<keyword evidence="5" id="KW-1185">Reference proteome</keyword>
<keyword evidence="4" id="KW-0378">Hydrolase</keyword>
<keyword evidence="4" id="KW-0482">Metalloprotease</keyword>
<evidence type="ECO:0000256" key="1">
    <source>
        <dbReference type="SAM" id="MobiDB-lite"/>
    </source>
</evidence>
<evidence type="ECO:0000259" key="3">
    <source>
        <dbReference type="Pfam" id="PF17899"/>
    </source>
</evidence>
<protein>
    <submittedName>
        <fullName evidence="4">Predicted metalloprotease, contains C-terminal PDZ domain</fullName>
    </submittedName>
</protein>
<feature type="domain" description="Peptidase M61 catalytic" evidence="2">
    <location>
        <begin position="302"/>
        <end position="408"/>
    </location>
</feature>
<dbReference type="SUPFAM" id="SSF55486">
    <property type="entry name" value="Metalloproteases ('zincins'), catalytic domain"/>
    <property type="match status" value="1"/>
</dbReference>
<keyword evidence="4" id="KW-0645">Protease</keyword>
<evidence type="ECO:0000259" key="2">
    <source>
        <dbReference type="Pfam" id="PF05299"/>
    </source>
</evidence>
<dbReference type="Gene3D" id="1.10.390.10">
    <property type="entry name" value="Neutral Protease Domain 2"/>
    <property type="match status" value="1"/>
</dbReference>
<evidence type="ECO:0000313" key="4">
    <source>
        <dbReference type="EMBL" id="SMO68311.1"/>
    </source>
</evidence>
<dbReference type="InterPro" id="IPR040756">
    <property type="entry name" value="Peptidase_M61_N"/>
</dbReference>